<evidence type="ECO:0000313" key="2">
    <source>
        <dbReference type="Proteomes" id="UP001143910"/>
    </source>
</evidence>
<evidence type="ECO:0000313" key="1">
    <source>
        <dbReference type="EMBL" id="KAJ2976014.1"/>
    </source>
</evidence>
<proteinExistence type="predicted"/>
<protein>
    <submittedName>
        <fullName evidence="1">Uncharacterized protein</fullName>
    </submittedName>
</protein>
<comment type="caution">
    <text evidence="1">The sequence shown here is derived from an EMBL/GenBank/DDBJ whole genome shotgun (WGS) entry which is preliminary data.</text>
</comment>
<keyword evidence="2" id="KW-1185">Reference proteome</keyword>
<gene>
    <name evidence="1" type="ORF">NQ176_g5190</name>
</gene>
<accession>A0ACC1NC48</accession>
<organism evidence="1 2">
    <name type="scientific">Zarea fungicola</name>
    <dbReference type="NCBI Taxonomy" id="93591"/>
    <lineage>
        <taxon>Eukaryota</taxon>
        <taxon>Fungi</taxon>
        <taxon>Dikarya</taxon>
        <taxon>Ascomycota</taxon>
        <taxon>Pezizomycotina</taxon>
        <taxon>Sordariomycetes</taxon>
        <taxon>Hypocreomycetidae</taxon>
        <taxon>Hypocreales</taxon>
        <taxon>Cordycipitaceae</taxon>
        <taxon>Zarea</taxon>
    </lineage>
</organism>
<reference evidence="1" key="1">
    <citation type="submission" date="2022-08" db="EMBL/GenBank/DDBJ databases">
        <title>Genome Sequence of Lecanicillium fungicola.</title>
        <authorList>
            <person name="Buettner E."/>
        </authorList>
    </citation>
    <scope>NUCLEOTIDE SEQUENCE</scope>
    <source>
        <strain evidence="1">Babe33</strain>
    </source>
</reference>
<name>A0ACC1NC48_9HYPO</name>
<dbReference type="EMBL" id="JANJQO010000632">
    <property type="protein sequence ID" value="KAJ2976014.1"/>
    <property type="molecule type" value="Genomic_DNA"/>
</dbReference>
<sequence length="378" mass="40991">MGRKATFLSLLAFVASVLAGGEGCIPHRPSSSSTTTAPTSTSTWTTKTSTVSTSSAPSSTATPALPAPCAAPFEYASGDCMVKLGDLSYLLSVRGSKKDNPKIFAVAPPWGIHSDYHLAAMKPFERDYTFVFLTPAGNSPSERPANPLDISVTQSAPALELLREFLGLDKIHVQGHSAGGSTALLYAEEYPDRVASLTLLETCLEDYDDSATFNQFLTQWSNDTRYQSAIASLGPVLNVSDPNYPQTDAAFANALFAILPLYFSEPQVYEKLLVQELSSEPRAPDVYANTENTISINSGIMAPNFAKLSNVRAPTLVSVGQNDMFCSENVAKIIHKGIGSSQLHVFENSGHFPWYEKKDEFYRTIAEFWLTHVKGSGY</sequence>
<dbReference type="Proteomes" id="UP001143910">
    <property type="component" value="Unassembled WGS sequence"/>
</dbReference>